<reference evidence="1 2" key="1">
    <citation type="submission" date="2020-12" db="EMBL/GenBank/DDBJ databases">
        <title>Genome assembly for a thermostable protease producing Bacillus cereus MAKP1 strain isolated from chicken gut.</title>
        <authorList>
            <person name="Malaviya A."/>
        </authorList>
    </citation>
    <scope>NUCLEOTIDE SEQUENCE [LARGE SCALE GENOMIC DNA]</scope>
    <source>
        <strain evidence="1 2">MAKP1</strain>
    </source>
</reference>
<gene>
    <name evidence="1" type="ORF">JCR31_28035</name>
</gene>
<comment type="caution">
    <text evidence="1">The sequence shown here is derived from an EMBL/GenBank/DDBJ whole genome shotgun (WGS) entry which is preliminary data.</text>
</comment>
<dbReference type="Proteomes" id="UP000613452">
    <property type="component" value="Unassembled WGS sequence"/>
</dbReference>
<evidence type="ECO:0000313" key="2">
    <source>
        <dbReference type="Proteomes" id="UP000613452"/>
    </source>
</evidence>
<protein>
    <submittedName>
        <fullName evidence="1">Uncharacterized protein</fullName>
    </submittedName>
</protein>
<name>A0ABD4LMI5_BACCE</name>
<proteinExistence type="predicted"/>
<dbReference type="AlphaFoldDB" id="A0ABD4LMI5"/>
<accession>A0ABD4LMI5</accession>
<dbReference type="EMBL" id="JAEFBZ010000007">
    <property type="protein sequence ID" value="MBK1611695.1"/>
    <property type="molecule type" value="Genomic_DNA"/>
</dbReference>
<organism evidence="1 2">
    <name type="scientific">Bacillus cereus</name>
    <dbReference type="NCBI Taxonomy" id="1396"/>
    <lineage>
        <taxon>Bacteria</taxon>
        <taxon>Bacillati</taxon>
        <taxon>Bacillota</taxon>
        <taxon>Bacilli</taxon>
        <taxon>Bacillales</taxon>
        <taxon>Bacillaceae</taxon>
        <taxon>Bacillus</taxon>
        <taxon>Bacillus cereus group</taxon>
    </lineage>
</organism>
<sequence length="119" mass="13587">MTTKTITLAEEKIQTIQKGTVVKLGDDLFIVTETEASKNVDLINDALFSPKKPMSTLRTTVYCHGQKRVEAKYNLVSFMTGGLFYDENVELRTLARNMTNHDFRVVDKIEFIESNCNVY</sequence>
<evidence type="ECO:0000313" key="1">
    <source>
        <dbReference type="EMBL" id="MBK1611695.1"/>
    </source>
</evidence>
<dbReference type="RefSeq" id="WP_200152536.1">
    <property type="nucleotide sequence ID" value="NZ_JAEFBZ010000007.1"/>
</dbReference>